<dbReference type="Pfam" id="PF20737">
    <property type="entry name" value="Glyco_hydro127C"/>
    <property type="match status" value="1"/>
</dbReference>
<name>A0A7M1SVA7_9MICO</name>
<dbReference type="InterPro" id="IPR012878">
    <property type="entry name" value="Beta-AFase-like_GH127_cat"/>
</dbReference>
<feature type="domain" description="Non-reducing end beta-L-arabinofuranosidase-like GH127 C-terminal" evidence="4">
    <location>
        <begin position="543"/>
        <end position="657"/>
    </location>
</feature>
<evidence type="ECO:0000259" key="4">
    <source>
        <dbReference type="Pfam" id="PF20737"/>
    </source>
</evidence>
<dbReference type="AlphaFoldDB" id="A0A7M1SVA7"/>
<dbReference type="KEGG" id="halt:IM660_00810"/>
<feature type="region of interest" description="Disordered" evidence="1">
    <location>
        <begin position="1"/>
        <end position="52"/>
    </location>
</feature>
<evidence type="ECO:0000259" key="2">
    <source>
        <dbReference type="Pfam" id="PF07944"/>
    </source>
</evidence>
<sequence length="659" mass="72052">MVAPTVDRSSRKGAHVTQQQVAPTASPPSPGSGRPAEVAPAIPRSTPAHRPLDLRSVRLSPDGALGTWQGLNAKATIGHCIANLETSGVIDNFRRVIGESGADYRGFVFADSDLYKTIEAVAWEIGRTGTHEWDAWLDDVIDLVARVQEPSGYVMTWIQGVHPEKKFAELEWTHEMYVLGHMIQAAVALSRAAGRDDLLSIARRFADLLDRRFGPGRDEGICGHPQIETALVELYRHTGADRYLALAQRMVDLRGKGLLTPGHLGATYFQDHTPVREARDAVGHAVRQLYLNAGVTDVQLETGDATLMQAMHAQWTSAHHRKMYLTGAFGSRHRDEAFGDDYELPSDRAYAETCASIADVHWTWRMMLASPDLVPEYAETIERELHNALAAAVDSTGTRFFYANPLQLRPDRFSEENAPRDRQHWYSCACCPPNLARLVAQLGSYVATASEQELALHLFADAEIDVPAHLGGGALRVSTAYPDDGRVTFALDGSPSLRLAVRVPSWSASTTLDGGPVTLDDDGYLRVDLESAAPLTLSLDLTPRWTRAHHRADALRGARAIEVGPRVYCLEQVDLPEGVAVDDVRVAADAELETVAGPDRTRVRVEGLARDAVEGLYPATGRGNPRNPEGSRAVTLTAVPFSTWGNRGSTAMRVWLPII</sequence>
<keyword evidence="6" id="KW-1185">Reference proteome</keyword>
<accession>A0A7M1SVA7</accession>
<evidence type="ECO:0000313" key="5">
    <source>
        <dbReference type="EMBL" id="QOR70894.1"/>
    </source>
</evidence>
<dbReference type="InterPro" id="IPR049049">
    <property type="entry name" value="Beta-AFase-like_GH127_C"/>
</dbReference>
<dbReference type="GO" id="GO:0016787">
    <property type="term" value="F:hydrolase activity"/>
    <property type="evidence" value="ECO:0007669"/>
    <property type="project" value="UniProtKB-KW"/>
</dbReference>
<feature type="domain" description="Non-reducing end beta-L-arabinofuranosidase-like GH127 catalytic" evidence="2">
    <location>
        <begin position="66"/>
        <end position="443"/>
    </location>
</feature>
<dbReference type="Proteomes" id="UP000593758">
    <property type="component" value="Chromosome"/>
</dbReference>
<dbReference type="SUPFAM" id="SSF48208">
    <property type="entry name" value="Six-hairpin glycosidases"/>
    <property type="match status" value="1"/>
</dbReference>
<gene>
    <name evidence="5" type="ORF">IM660_00810</name>
</gene>
<protein>
    <submittedName>
        <fullName evidence="5">Glycoside hydrolase family 127 protein</fullName>
    </submittedName>
</protein>
<dbReference type="Pfam" id="PF20736">
    <property type="entry name" value="Glyco_hydro127M"/>
    <property type="match status" value="1"/>
</dbReference>
<dbReference type="InterPro" id="IPR049174">
    <property type="entry name" value="Beta-AFase-like"/>
</dbReference>
<dbReference type="PANTHER" id="PTHR43465">
    <property type="entry name" value="DUF1680 DOMAIN PROTEIN (AFU_ORTHOLOGUE AFUA_1G08910)"/>
    <property type="match status" value="1"/>
</dbReference>
<proteinExistence type="predicted"/>
<dbReference type="GO" id="GO:0005975">
    <property type="term" value="P:carbohydrate metabolic process"/>
    <property type="evidence" value="ECO:0007669"/>
    <property type="project" value="InterPro"/>
</dbReference>
<dbReference type="EMBL" id="CP063169">
    <property type="protein sequence ID" value="QOR70894.1"/>
    <property type="molecule type" value="Genomic_DNA"/>
</dbReference>
<organism evidence="5 6">
    <name type="scientific">Ruania alkalisoli</name>
    <dbReference type="NCBI Taxonomy" id="2779775"/>
    <lineage>
        <taxon>Bacteria</taxon>
        <taxon>Bacillati</taxon>
        <taxon>Actinomycetota</taxon>
        <taxon>Actinomycetes</taxon>
        <taxon>Micrococcales</taxon>
        <taxon>Ruaniaceae</taxon>
        <taxon>Ruania</taxon>
    </lineage>
</organism>
<dbReference type="Pfam" id="PF07944">
    <property type="entry name" value="Beta-AFase-like_GH127_cat"/>
    <property type="match status" value="1"/>
</dbReference>
<dbReference type="InterPro" id="IPR049046">
    <property type="entry name" value="Beta-AFase-like_GH127_middle"/>
</dbReference>
<keyword evidence="5" id="KW-0378">Hydrolase</keyword>
<evidence type="ECO:0000256" key="1">
    <source>
        <dbReference type="SAM" id="MobiDB-lite"/>
    </source>
</evidence>
<evidence type="ECO:0000259" key="3">
    <source>
        <dbReference type="Pfam" id="PF20736"/>
    </source>
</evidence>
<dbReference type="InterPro" id="IPR008928">
    <property type="entry name" value="6-hairpin_glycosidase_sf"/>
</dbReference>
<reference evidence="5 6" key="1">
    <citation type="submission" date="2020-10" db="EMBL/GenBank/DDBJ databases">
        <title>Haloactinobacterium sp. RN3S43, a bacterium isolated from saline soil.</title>
        <authorList>
            <person name="Sun J.-Q."/>
        </authorList>
    </citation>
    <scope>NUCLEOTIDE SEQUENCE [LARGE SCALE GENOMIC DNA]</scope>
    <source>
        <strain evidence="5 6">RN3S43</strain>
    </source>
</reference>
<evidence type="ECO:0000313" key="6">
    <source>
        <dbReference type="Proteomes" id="UP000593758"/>
    </source>
</evidence>
<feature type="domain" description="Non-reducing end beta-L-arabinofuranosidase-like GH127 middle" evidence="3">
    <location>
        <begin position="454"/>
        <end position="536"/>
    </location>
</feature>
<dbReference type="PANTHER" id="PTHR43465:SF2">
    <property type="entry name" value="DUF1680 DOMAIN PROTEIN (AFU_ORTHOLOGUE AFUA_1G08910)"/>
    <property type="match status" value="1"/>
</dbReference>